<comment type="caution">
    <text evidence="1">The sequence shown here is derived from an EMBL/GenBank/DDBJ whole genome shotgun (WGS) entry which is preliminary data.</text>
</comment>
<dbReference type="AlphaFoldDB" id="A0A2P6N051"/>
<keyword evidence="2" id="KW-1185">Reference proteome</keyword>
<dbReference type="InParanoid" id="A0A2P6N051"/>
<evidence type="ECO:0000313" key="1">
    <source>
        <dbReference type="EMBL" id="PRP77341.1"/>
    </source>
</evidence>
<protein>
    <submittedName>
        <fullName evidence="1">Uncharacterized protein</fullName>
    </submittedName>
</protein>
<accession>A0A2P6N051</accession>
<evidence type="ECO:0000313" key="2">
    <source>
        <dbReference type="Proteomes" id="UP000241769"/>
    </source>
</evidence>
<proteinExistence type="predicted"/>
<sequence length="280" mass="31277">MSQPRPTEPQTVQQVLERALTNGDGSVITHLGSVKWALFQSSLVLASGKTSYQPLDEEKEWASKGTRQIITASGITGVSSLIGTRFLVTKLIEKNYKNAQKSRAAGHLLGTLFTIGLSYQLVRLTAQATRDSTLLTLFDKPHSPMATTLYRQLYQRCPTQATSFVRDKRFDVEPIDIANIKIDPINTKQSSEAQTRIDKIISENKRILHEEGDQPSTAAGLLNRHRPLSSISVHDDDDVNSLTTKTPTIFQDRDSFELRKKKIEEARKKAMEQAGVNRSE</sequence>
<dbReference type="EMBL" id="MDYQ01000269">
    <property type="protein sequence ID" value="PRP77341.1"/>
    <property type="molecule type" value="Genomic_DNA"/>
</dbReference>
<dbReference type="Proteomes" id="UP000241769">
    <property type="component" value="Unassembled WGS sequence"/>
</dbReference>
<reference evidence="1 2" key="1">
    <citation type="journal article" date="2018" name="Genome Biol. Evol.">
        <title>Multiple Roots of Fruiting Body Formation in Amoebozoa.</title>
        <authorList>
            <person name="Hillmann F."/>
            <person name="Forbes G."/>
            <person name="Novohradska S."/>
            <person name="Ferling I."/>
            <person name="Riege K."/>
            <person name="Groth M."/>
            <person name="Westermann M."/>
            <person name="Marz M."/>
            <person name="Spaller T."/>
            <person name="Winckler T."/>
            <person name="Schaap P."/>
            <person name="Glockner G."/>
        </authorList>
    </citation>
    <scope>NUCLEOTIDE SEQUENCE [LARGE SCALE GENOMIC DNA]</scope>
    <source>
        <strain evidence="1 2">Jena</strain>
    </source>
</reference>
<gene>
    <name evidence="1" type="ORF">PROFUN_05586</name>
</gene>
<name>A0A2P6N051_9EUKA</name>
<organism evidence="1 2">
    <name type="scientific">Planoprotostelium fungivorum</name>
    <dbReference type="NCBI Taxonomy" id="1890364"/>
    <lineage>
        <taxon>Eukaryota</taxon>
        <taxon>Amoebozoa</taxon>
        <taxon>Evosea</taxon>
        <taxon>Variosea</taxon>
        <taxon>Cavosteliida</taxon>
        <taxon>Cavosteliaceae</taxon>
        <taxon>Planoprotostelium</taxon>
    </lineage>
</organism>